<evidence type="ECO:0000313" key="2">
    <source>
        <dbReference type="EMBL" id="KAG2108911.1"/>
    </source>
</evidence>
<dbReference type="AlphaFoldDB" id="A0A9P7F927"/>
<comment type="caution">
    <text evidence="2">The sequence shown here is derived from an EMBL/GenBank/DDBJ whole genome shotgun (WGS) entry which is preliminary data.</text>
</comment>
<protein>
    <submittedName>
        <fullName evidence="2">Uncharacterized protein</fullName>
    </submittedName>
</protein>
<dbReference type="Proteomes" id="UP000823399">
    <property type="component" value="Unassembled WGS sequence"/>
</dbReference>
<organism evidence="2 3">
    <name type="scientific">Suillus discolor</name>
    <dbReference type="NCBI Taxonomy" id="1912936"/>
    <lineage>
        <taxon>Eukaryota</taxon>
        <taxon>Fungi</taxon>
        <taxon>Dikarya</taxon>
        <taxon>Basidiomycota</taxon>
        <taxon>Agaricomycotina</taxon>
        <taxon>Agaricomycetes</taxon>
        <taxon>Agaricomycetidae</taxon>
        <taxon>Boletales</taxon>
        <taxon>Suillineae</taxon>
        <taxon>Suillaceae</taxon>
        <taxon>Suillus</taxon>
    </lineage>
</organism>
<dbReference type="RefSeq" id="XP_041293154.1">
    <property type="nucleotide sequence ID" value="XM_041433631.1"/>
</dbReference>
<accession>A0A9P7F927</accession>
<feature type="region of interest" description="Disordered" evidence="1">
    <location>
        <begin position="1"/>
        <end position="25"/>
    </location>
</feature>
<gene>
    <name evidence="2" type="ORF">F5147DRAFT_652506</name>
</gene>
<dbReference type="EMBL" id="JABBWM010000025">
    <property type="protein sequence ID" value="KAG2108911.1"/>
    <property type="molecule type" value="Genomic_DNA"/>
</dbReference>
<sequence length="130" mass="13967">MQNINQEISGSTKSSASAAGQEDHSSKVIRAMNALNMDSDMVQGATAFQSDIIEAQLPVCLTPALSTVSSLSTTSTLSTTFKVPIQDVAGRMQMWDRNQFEVEERLIGQRNLLKSNGFVTMSVGIPPSAD</sequence>
<evidence type="ECO:0000256" key="1">
    <source>
        <dbReference type="SAM" id="MobiDB-lite"/>
    </source>
</evidence>
<evidence type="ECO:0000313" key="3">
    <source>
        <dbReference type="Proteomes" id="UP000823399"/>
    </source>
</evidence>
<proteinExistence type="predicted"/>
<name>A0A9P7F927_9AGAM</name>
<feature type="compositionally biased region" description="Polar residues" evidence="1">
    <location>
        <begin position="1"/>
        <end position="13"/>
    </location>
</feature>
<keyword evidence="3" id="KW-1185">Reference proteome</keyword>
<reference evidence="2" key="1">
    <citation type="journal article" date="2020" name="New Phytol.">
        <title>Comparative genomics reveals dynamic genome evolution in host specialist ectomycorrhizal fungi.</title>
        <authorList>
            <person name="Lofgren L.A."/>
            <person name="Nguyen N.H."/>
            <person name="Vilgalys R."/>
            <person name="Ruytinx J."/>
            <person name="Liao H.L."/>
            <person name="Branco S."/>
            <person name="Kuo A."/>
            <person name="LaButti K."/>
            <person name="Lipzen A."/>
            <person name="Andreopoulos W."/>
            <person name="Pangilinan J."/>
            <person name="Riley R."/>
            <person name="Hundley H."/>
            <person name="Na H."/>
            <person name="Barry K."/>
            <person name="Grigoriev I.V."/>
            <person name="Stajich J.E."/>
            <person name="Kennedy P.G."/>
        </authorList>
    </citation>
    <scope>NUCLEOTIDE SEQUENCE</scope>
    <source>
        <strain evidence="2">FC423</strain>
    </source>
</reference>
<dbReference type="GeneID" id="64695890"/>